<feature type="chain" id="PRO_5008068848" description="DUF2780 domain-containing protein" evidence="1">
    <location>
        <begin position="21"/>
        <end position="190"/>
    </location>
</feature>
<dbReference type="PROSITE" id="PS51257">
    <property type="entry name" value="PROKAR_LIPOPROTEIN"/>
    <property type="match status" value="1"/>
</dbReference>
<evidence type="ECO:0000313" key="3">
    <source>
        <dbReference type="Proteomes" id="UP000077857"/>
    </source>
</evidence>
<dbReference type="AlphaFoldDB" id="A0A177N8E3"/>
<feature type="signal peptide" evidence="1">
    <location>
        <begin position="1"/>
        <end position="20"/>
    </location>
</feature>
<accession>A0A177N8E3</accession>
<dbReference type="Proteomes" id="UP000077857">
    <property type="component" value="Unassembled WGS sequence"/>
</dbReference>
<comment type="caution">
    <text evidence="2">The sequence shown here is derived from an EMBL/GenBank/DDBJ whole genome shotgun (WGS) entry which is preliminary data.</text>
</comment>
<dbReference type="RefSeq" id="WP_064041396.1">
    <property type="nucleotide sequence ID" value="NZ_LUUJ01000096.1"/>
</dbReference>
<protein>
    <recommendedName>
        <fullName evidence="4">DUF2780 domain-containing protein</fullName>
    </recommendedName>
</protein>
<sequence length="190" mass="18820">MKHVNIYRAAWAALALGACAPVQQPTGQTIALGGAQNGVLQQAPAAIGSAGAAVAGIGNELSLINILVGQLGISPQQALGGVGSIFSVAQQRMNPGDFSQLSGSVPGMDRYLSSAPQLPANGANVGLLGAAGSLLGGQNNALGSLAALAGSFQTLGMNPSMVGQFVPVVLQYMQNQGGAGAMNLLQSALR</sequence>
<dbReference type="InterPro" id="IPR021302">
    <property type="entry name" value="DUF2780_VcgC/VcgE"/>
</dbReference>
<dbReference type="EMBL" id="LUUJ01000096">
    <property type="protein sequence ID" value="OAI13763.1"/>
    <property type="molecule type" value="Genomic_DNA"/>
</dbReference>
<gene>
    <name evidence="2" type="ORF">A1507_16805</name>
</gene>
<name>A0A177N8E3_9GAMM</name>
<evidence type="ECO:0008006" key="4">
    <source>
        <dbReference type="Google" id="ProtNLM"/>
    </source>
</evidence>
<organism evidence="2 3">
    <name type="scientific">Methylomonas koyamae</name>
    <dbReference type="NCBI Taxonomy" id="702114"/>
    <lineage>
        <taxon>Bacteria</taxon>
        <taxon>Pseudomonadati</taxon>
        <taxon>Pseudomonadota</taxon>
        <taxon>Gammaproteobacteria</taxon>
        <taxon>Methylococcales</taxon>
        <taxon>Methylococcaceae</taxon>
        <taxon>Methylomonas</taxon>
    </lineage>
</organism>
<evidence type="ECO:0000313" key="2">
    <source>
        <dbReference type="EMBL" id="OAI13763.1"/>
    </source>
</evidence>
<reference evidence="2 3" key="1">
    <citation type="submission" date="2016-03" db="EMBL/GenBank/DDBJ databases">
        <authorList>
            <person name="Ploux O."/>
        </authorList>
    </citation>
    <scope>NUCLEOTIDE SEQUENCE [LARGE SCALE GENOMIC DNA]</scope>
    <source>
        <strain evidence="2 3">R-45378</strain>
    </source>
</reference>
<evidence type="ECO:0000256" key="1">
    <source>
        <dbReference type="SAM" id="SignalP"/>
    </source>
</evidence>
<keyword evidence="1" id="KW-0732">Signal</keyword>
<proteinExistence type="predicted"/>
<dbReference type="OrthoDB" id="8546843at2"/>
<dbReference type="Pfam" id="PF11075">
    <property type="entry name" value="DUF2780"/>
    <property type="match status" value="1"/>
</dbReference>